<comment type="caution">
    <text evidence="3">The sequence shown here is derived from an EMBL/GenBank/DDBJ whole genome shotgun (WGS) entry which is preliminary data.</text>
</comment>
<dbReference type="OrthoDB" id="5341582at2759"/>
<evidence type="ECO:0000256" key="1">
    <source>
        <dbReference type="SAM" id="Phobius"/>
    </source>
</evidence>
<evidence type="ECO:0000259" key="2">
    <source>
        <dbReference type="Pfam" id="PF20237"/>
    </source>
</evidence>
<dbReference type="Proteomes" id="UP000701801">
    <property type="component" value="Unassembled WGS sequence"/>
</dbReference>
<keyword evidence="1" id="KW-0812">Transmembrane</keyword>
<feature type="transmembrane region" description="Helical" evidence="1">
    <location>
        <begin position="136"/>
        <end position="154"/>
    </location>
</feature>
<feature type="domain" description="DUF6594" evidence="2">
    <location>
        <begin position="2"/>
        <end position="173"/>
    </location>
</feature>
<keyword evidence="1" id="KW-0472">Membrane</keyword>
<keyword evidence="1" id="KW-1133">Transmembrane helix</keyword>
<feature type="transmembrane region" description="Helical" evidence="1">
    <location>
        <begin position="110"/>
        <end position="130"/>
    </location>
</feature>
<feature type="transmembrane region" description="Helical" evidence="1">
    <location>
        <begin position="161"/>
        <end position="180"/>
    </location>
</feature>
<protein>
    <recommendedName>
        <fullName evidence="2">DUF6594 domain-containing protein</fullName>
    </recommendedName>
</protein>
<evidence type="ECO:0000313" key="3">
    <source>
        <dbReference type="EMBL" id="CAG8973488.1"/>
    </source>
</evidence>
<organism evidence="3 4">
    <name type="scientific">Hymenoscyphus albidus</name>
    <dbReference type="NCBI Taxonomy" id="595503"/>
    <lineage>
        <taxon>Eukaryota</taxon>
        <taxon>Fungi</taxon>
        <taxon>Dikarya</taxon>
        <taxon>Ascomycota</taxon>
        <taxon>Pezizomycotina</taxon>
        <taxon>Leotiomycetes</taxon>
        <taxon>Helotiales</taxon>
        <taxon>Helotiaceae</taxon>
        <taxon>Hymenoscyphus</taxon>
    </lineage>
</organism>
<accession>A0A9N9LGU4</accession>
<dbReference type="EMBL" id="CAJVRM010000072">
    <property type="protein sequence ID" value="CAG8973488.1"/>
    <property type="molecule type" value="Genomic_DNA"/>
</dbReference>
<dbReference type="AlphaFoldDB" id="A0A9N9LGU4"/>
<gene>
    <name evidence="3" type="ORF">HYALB_00002813</name>
</gene>
<proteinExistence type="predicted"/>
<name>A0A9N9LGU4_9HELO</name>
<dbReference type="Pfam" id="PF20237">
    <property type="entry name" value="DUF6594"/>
    <property type="match status" value="1"/>
</dbReference>
<sequence length="188" mass="20894">MLEQSSKVLAYPASTERDIISLNNWVEGTSCLARQDSSYLDHKDDLMNLTGPVDNAITRTESVVEDSMFGLRYYLLRYTPLSKMKQTQNFTGDEHILLLGPKWRRFCRDITTWLATMVLIIPVVLLDNIASSTGRLITIVISSGFFLSVLSLLTEASTVDIFIPGASYTAVLAVFASNNISTTMIKAD</sequence>
<dbReference type="InterPro" id="IPR046529">
    <property type="entry name" value="DUF6594"/>
</dbReference>
<reference evidence="3" key="1">
    <citation type="submission" date="2021-07" db="EMBL/GenBank/DDBJ databases">
        <authorList>
            <person name="Durling M."/>
        </authorList>
    </citation>
    <scope>NUCLEOTIDE SEQUENCE</scope>
</reference>
<dbReference type="PANTHER" id="PTHR34502:SF5">
    <property type="entry name" value="DUF6594 DOMAIN-CONTAINING PROTEIN"/>
    <property type="match status" value="1"/>
</dbReference>
<keyword evidence="4" id="KW-1185">Reference proteome</keyword>
<evidence type="ECO:0000313" key="4">
    <source>
        <dbReference type="Proteomes" id="UP000701801"/>
    </source>
</evidence>
<dbReference type="PANTHER" id="PTHR34502">
    <property type="entry name" value="DUF6594 DOMAIN-CONTAINING PROTEIN-RELATED"/>
    <property type="match status" value="1"/>
</dbReference>